<keyword evidence="4" id="KW-1185">Reference proteome</keyword>
<feature type="chain" id="PRO_5015597358" description="Lipid/polyisoprenoid-binding YceI-like domain-containing protein" evidence="1">
    <location>
        <begin position="31"/>
        <end position="220"/>
    </location>
</feature>
<evidence type="ECO:0000259" key="2">
    <source>
        <dbReference type="SMART" id="SM00867"/>
    </source>
</evidence>
<dbReference type="SUPFAM" id="SSF101874">
    <property type="entry name" value="YceI-like"/>
    <property type="match status" value="1"/>
</dbReference>
<reference evidence="4" key="1">
    <citation type="submission" date="2017-11" db="EMBL/GenBank/DDBJ databases">
        <title>The complete genome sequence of Sphingopyxis pomeranensis sp. nov. strain WS5A3p.</title>
        <authorList>
            <person name="Kaminski M.A."/>
        </authorList>
    </citation>
    <scope>NUCLEOTIDE SEQUENCE [LARGE SCALE GENOMIC DNA]</scope>
    <source>
        <strain evidence="4">WS5A3p</strain>
    </source>
</reference>
<evidence type="ECO:0000256" key="1">
    <source>
        <dbReference type="SAM" id="SignalP"/>
    </source>
</evidence>
<dbReference type="Pfam" id="PF04264">
    <property type="entry name" value="YceI"/>
    <property type="match status" value="1"/>
</dbReference>
<evidence type="ECO:0000313" key="4">
    <source>
        <dbReference type="Proteomes" id="UP000238954"/>
    </source>
</evidence>
<dbReference type="PANTHER" id="PTHR34406:SF1">
    <property type="entry name" value="PROTEIN YCEI"/>
    <property type="match status" value="1"/>
</dbReference>
<organism evidence="3 4">
    <name type="scientific">Sphingopyxis lindanitolerans</name>
    <dbReference type="NCBI Taxonomy" id="2054227"/>
    <lineage>
        <taxon>Bacteria</taxon>
        <taxon>Pseudomonadati</taxon>
        <taxon>Pseudomonadota</taxon>
        <taxon>Alphaproteobacteria</taxon>
        <taxon>Sphingomonadales</taxon>
        <taxon>Sphingomonadaceae</taxon>
        <taxon>Sphingopyxis</taxon>
    </lineage>
</organism>
<dbReference type="SMART" id="SM00867">
    <property type="entry name" value="YceI"/>
    <property type="match status" value="1"/>
</dbReference>
<feature type="signal peptide" evidence="1">
    <location>
        <begin position="1"/>
        <end position="30"/>
    </location>
</feature>
<dbReference type="InterPro" id="IPR007372">
    <property type="entry name" value="Lipid/polyisoprenoid-bd_YceI"/>
</dbReference>
<dbReference type="Gene3D" id="2.40.128.110">
    <property type="entry name" value="Lipid/polyisoprenoid-binding, YceI-like"/>
    <property type="match status" value="1"/>
</dbReference>
<evidence type="ECO:0000313" key="3">
    <source>
        <dbReference type="EMBL" id="PQM26591.1"/>
    </source>
</evidence>
<dbReference type="AlphaFoldDB" id="A0A2S8B2F6"/>
<keyword evidence="1" id="KW-0732">Signal</keyword>
<comment type="caution">
    <text evidence="3">The sequence shown here is derived from an EMBL/GenBank/DDBJ whole genome shotgun (WGS) entry which is preliminary data.</text>
</comment>
<gene>
    <name evidence="3" type="ORF">CVO77_16380</name>
</gene>
<feature type="domain" description="Lipid/polyisoprenoid-binding YceI-like" evidence="2">
    <location>
        <begin position="49"/>
        <end position="218"/>
    </location>
</feature>
<proteinExistence type="predicted"/>
<dbReference type="OrthoDB" id="9811006at2"/>
<name>A0A2S8B2F6_9SPHN</name>
<sequence length="220" mass="22832">MRRFAPPAALAALMLAALMLAVIAVPAVIAQPPASAPGAPDRSRVTAGTYAADPHHTMVVWQVDHLGFSPYTGIFGDVTGTLVLDPANLAAAKVEVTIPVAKITTASAGLTSHLLRPGKDGGKPDFFGPAPADARFVSTRVVLDDDGDEAKVIGNLTLNGVTRPVTLDVDFHGAGAMGGKQTVGFRAEATIRRSDFGIGFGIPMVSDQVDLKIHAAFEKQ</sequence>
<dbReference type="RefSeq" id="WP_105999964.1">
    <property type="nucleotide sequence ID" value="NZ_CM009578.1"/>
</dbReference>
<protein>
    <recommendedName>
        <fullName evidence="2">Lipid/polyisoprenoid-binding YceI-like domain-containing protein</fullName>
    </recommendedName>
</protein>
<dbReference type="Proteomes" id="UP000238954">
    <property type="component" value="Chromosome"/>
</dbReference>
<dbReference type="EMBL" id="PHFW01000003">
    <property type="protein sequence ID" value="PQM26591.1"/>
    <property type="molecule type" value="Genomic_DNA"/>
</dbReference>
<accession>A0A2S8B2F6</accession>
<dbReference type="PANTHER" id="PTHR34406">
    <property type="entry name" value="PROTEIN YCEI"/>
    <property type="match status" value="1"/>
</dbReference>
<dbReference type="InterPro" id="IPR036761">
    <property type="entry name" value="TTHA0802/YceI-like_sf"/>
</dbReference>